<dbReference type="EMBL" id="FNQT01000004">
    <property type="protein sequence ID" value="SEA28831.1"/>
    <property type="molecule type" value="Genomic_DNA"/>
</dbReference>
<dbReference type="AlphaFoldDB" id="A0A1H3ZUD6"/>
<accession>A0A1H3ZUD6</accession>
<dbReference type="InterPro" id="IPR010995">
    <property type="entry name" value="DNA_repair_Rad51/TF_NusA_a-hlx"/>
</dbReference>
<dbReference type="SMART" id="SM00278">
    <property type="entry name" value="HhH1"/>
    <property type="match status" value="4"/>
</dbReference>
<dbReference type="GO" id="GO:0003677">
    <property type="term" value="F:DNA binding"/>
    <property type="evidence" value="ECO:0007669"/>
    <property type="project" value="InterPro"/>
</dbReference>
<dbReference type="STRING" id="555874.SAMN04488065_2451"/>
<sequence length="332" mass="37217">MTWSNRQLVNSEETNQDSRKPSATWWRHRFSATNASVEGVNDSLEESLDEFWTGLPEEYEIPSEDAEEDEQTKLASLGAPPEGFSRAFEMANRLHEKIQEPQRYQTQQTQFTPETSIRTVVDEIPRAGPVIVTNLENEGYETLGDLEGVSNRELMRVNRVGTETAERLIEFTQNQIPGDRDWNRASDRSAISNDVELRKISEQIPGFGDTSRKKIEKEGYETVGDVRAATANELTDIKQIGEGTVSKLLDYIENNSGEPSPIADKQIPDDTSIEDFAADVPSVGRVLISKLTQEGYETVGDLRTATIEDLTNVEHIGEKKAESLLEHAGLRM</sequence>
<proteinExistence type="predicted"/>
<protein>
    <submittedName>
        <fullName evidence="3">Helix-hairpin-helix domain-containing protein</fullName>
    </submittedName>
</protein>
<evidence type="ECO:0000313" key="3">
    <source>
        <dbReference type="EMBL" id="SEA26902.1"/>
    </source>
</evidence>
<dbReference type="Gene3D" id="1.10.150.20">
    <property type="entry name" value="5' to 3' exonuclease, C-terminal subdomain"/>
    <property type="match status" value="3"/>
</dbReference>
<feature type="domain" description="Helix-hairpin-helix DNA-binding motif class 1" evidence="2">
    <location>
        <begin position="308"/>
        <end position="327"/>
    </location>
</feature>
<dbReference type="SUPFAM" id="SSF47794">
    <property type="entry name" value="Rad51 N-terminal domain-like"/>
    <property type="match status" value="3"/>
</dbReference>
<feature type="domain" description="Helix-hairpin-helix DNA-binding motif class 1" evidence="2">
    <location>
        <begin position="152"/>
        <end position="171"/>
    </location>
</feature>
<feature type="compositionally biased region" description="Polar residues" evidence="1">
    <location>
        <begin position="1"/>
        <end position="13"/>
    </location>
</feature>
<dbReference type="GO" id="GO:0006281">
    <property type="term" value="P:DNA repair"/>
    <property type="evidence" value="ECO:0007669"/>
    <property type="project" value="InterPro"/>
</dbReference>
<keyword evidence="5" id="KW-1185">Reference proteome</keyword>
<dbReference type="Pfam" id="PF14520">
    <property type="entry name" value="HHH_5"/>
    <property type="match status" value="3"/>
</dbReference>
<evidence type="ECO:0000256" key="1">
    <source>
        <dbReference type="SAM" id="MobiDB-lite"/>
    </source>
</evidence>
<evidence type="ECO:0000313" key="5">
    <source>
        <dbReference type="Proteomes" id="UP000236755"/>
    </source>
</evidence>
<feature type="region of interest" description="Disordered" evidence="1">
    <location>
        <begin position="1"/>
        <end position="22"/>
    </location>
</feature>
<evidence type="ECO:0000259" key="2">
    <source>
        <dbReference type="SMART" id="SM00278"/>
    </source>
</evidence>
<dbReference type="Proteomes" id="UP000236755">
    <property type="component" value="Unassembled WGS sequence"/>
</dbReference>
<evidence type="ECO:0000313" key="4">
    <source>
        <dbReference type="EMBL" id="SEA28831.1"/>
    </source>
</evidence>
<feature type="domain" description="Helix-hairpin-helix DNA-binding motif class 1" evidence="2">
    <location>
        <begin position="275"/>
        <end position="294"/>
    </location>
</feature>
<name>A0A1H3ZUD6_9EURY</name>
<dbReference type="InterPro" id="IPR003583">
    <property type="entry name" value="Hlx-hairpin-Hlx_DNA-bd_motif"/>
</dbReference>
<feature type="domain" description="Helix-hairpin-helix DNA-binding motif class 1" evidence="2">
    <location>
        <begin position="232"/>
        <end position="251"/>
    </location>
</feature>
<dbReference type="GO" id="GO:0000166">
    <property type="term" value="F:nucleotide binding"/>
    <property type="evidence" value="ECO:0007669"/>
    <property type="project" value="InterPro"/>
</dbReference>
<feature type="region of interest" description="Disordered" evidence="1">
    <location>
        <begin position="62"/>
        <end position="81"/>
    </location>
</feature>
<dbReference type="EMBL" id="FNQT01000004">
    <property type="protein sequence ID" value="SEA26902.1"/>
    <property type="molecule type" value="Genomic_DNA"/>
</dbReference>
<gene>
    <name evidence="3" type="ORF">SAMN04488065_2451</name>
    <name evidence="4" type="ORF">SAMN04488065_2545</name>
</gene>
<organism evidence="3 5">
    <name type="scientific">Haloplanus vescus</name>
    <dbReference type="NCBI Taxonomy" id="555874"/>
    <lineage>
        <taxon>Archaea</taxon>
        <taxon>Methanobacteriati</taxon>
        <taxon>Methanobacteriota</taxon>
        <taxon>Stenosarchaea group</taxon>
        <taxon>Halobacteria</taxon>
        <taxon>Halobacteriales</taxon>
        <taxon>Haloferacaceae</taxon>
        <taxon>Haloplanus</taxon>
    </lineage>
</organism>
<reference evidence="3 5" key="1">
    <citation type="submission" date="2016-10" db="EMBL/GenBank/DDBJ databases">
        <authorList>
            <person name="de Groot N.N."/>
        </authorList>
    </citation>
    <scope>NUCLEOTIDE SEQUENCE [LARGE SCALE GENOMIC DNA]</scope>
    <source>
        <strain evidence="3 5">CGMCC 1.8712</strain>
    </source>
</reference>